<keyword evidence="2" id="KW-0645">Protease</keyword>
<keyword evidence="11" id="KW-1185">Reference proteome</keyword>
<feature type="active site" description="Charge relay system" evidence="7">
    <location>
        <position position="137"/>
    </location>
</feature>
<reference evidence="10" key="1">
    <citation type="submission" date="2021-03" db="EMBL/GenBank/DDBJ databases">
        <authorList>
            <person name="Lu T."/>
            <person name="Wang Q."/>
            <person name="Han X."/>
        </authorList>
    </citation>
    <scope>NUCLEOTIDE SEQUENCE</scope>
    <source>
        <strain evidence="10">WQ 2009</strain>
    </source>
</reference>
<dbReference type="Pfam" id="PF13365">
    <property type="entry name" value="Trypsin_2"/>
    <property type="match status" value="1"/>
</dbReference>
<evidence type="ECO:0000256" key="5">
    <source>
        <dbReference type="ARBA" id="ARBA00022801"/>
    </source>
</evidence>
<evidence type="ECO:0000256" key="7">
    <source>
        <dbReference type="PIRSR" id="PIRSR611782-1"/>
    </source>
</evidence>
<sequence length="521" mass="55405">MNKNLGISLLTAVFGGAVALGGYKVIENKKLDSMSFEERQKVYFANNPDALISSTGNPDFTAAAASVSAGVVHIKTTYTAKNAGRESAQGGSPFDMFEEFFGMPQGRNNRQQQAQPQQASGSGVIITEDGYIVTNNHVVENADKIEVVLTDKRTFEAKVIGKDPNTDLALLKVSQRGLPVVKLGNSDQVNIGEWVLAVGYPLGLQSTVTAGIISAKGRQIGILGESRQQQQQQYGYGQRQEPVVNSAIESFIQTDAVINKGNSGGALVNAQGELIGINSAIASPTGVYAGYGFAIPVNLVKKIVDDFVEFGNVKRGYIGVTFNEIDAAFAKEKGLSDANGLYVQDVVKGGAGEAAGLKAGDVISKIDGKVIRSSSDLQERVARLRPGDKVAITFKREGKEKDVKITLKGEESVKKSAEAGSSKSATEIYNKLGASFVPASAAKKKELGINSGVVVTKVERGGVFEYFGIETGLVITEVNGNTVNNVDEIEAALKDTKRNIVRLKGVPQRGSTFEINVPIEY</sequence>
<feature type="domain" description="PDZ" evidence="9">
    <location>
        <begin position="307"/>
        <end position="398"/>
    </location>
</feature>
<gene>
    <name evidence="10" type="ORF">J5U18_02795</name>
</gene>
<feature type="binding site" evidence="8">
    <location>
        <begin position="261"/>
        <end position="263"/>
    </location>
    <ligand>
        <name>substrate</name>
    </ligand>
</feature>
<feature type="binding site" evidence="8">
    <location>
        <position position="137"/>
    </location>
    <ligand>
        <name>substrate</name>
    </ligand>
</feature>
<evidence type="ECO:0000256" key="4">
    <source>
        <dbReference type="ARBA" id="ARBA00022737"/>
    </source>
</evidence>
<keyword evidence="6" id="KW-0720">Serine protease</keyword>
<dbReference type="InterPro" id="IPR036034">
    <property type="entry name" value="PDZ_sf"/>
</dbReference>
<dbReference type="InterPro" id="IPR009003">
    <property type="entry name" value="Peptidase_S1_PA"/>
</dbReference>
<dbReference type="NCBIfam" id="TIGR02037">
    <property type="entry name" value="degP_htrA_DO"/>
    <property type="match status" value="1"/>
</dbReference>
<evidence type="ECO:0000259" key="9">
    <source>
        <dbReference type="PROSITE" id="PS50106"/>
    </source>
</evidence>
<dbReference type="PRINTS" id="PR00834">
    <property type="entry name" value="PROTEASES2C"/>
</dbReference>
<protein>
    <submittedName>
        <fullName evidence="10">Do family serine endopeptidase</fullName>
    </submittedName>
</protein>
<dbReference type="SUPFAM" id="SSF50156">
    <property type="entry name" value="PDZ domain-like"/>
    <property type="match status" value="2"/>
</dbReference>
<dbReference type="PANTHER" id="PTHR22939:SF129">
    <property type="entry name" value="SERINE PROTEASE HTRA2, MITOCHONDRIAL"/>
    <property type="match status" value="1"/>
</dbReference>
<dbReference type="RefSeq" id="WP_353545984.1">
    <property type="nucleotide sequence ID" value="NZ_JAGKSB010000002.1"/>
</dbReference>
<dbReference type="PROSITE" id="PS50106">
    <property type="entry name" value="PDZ"/>
    <property type="match status" value="1"/>
</dbReference>
<evidence type="ECO:0000313" key="10">
    <source>
        <dbReference type="EMBL" id="MBP3942502.1"/>
    </source>
</evidence>
<organism evidence="10 11">
    <name type="scientific">Rhinopithecimicrobium faecis</name>
    <dbReference type="NCBI Taxonomy" id="2820698"/>
    <lineage>
        <taxon>Bacteria</taxon>
        <taxon>Pseudomonadati</taxon>
        <taxon>Bacteroidota</taxon>
        <taxon>Sphingobacteriia</taxon>
        <taxon>Sphingobacteriales</taxon>
        <taxon>Sphingobacteriaceae</taxon>
        <taxon>Rhinopithecimicrobium</taxon>
    </lineage>
</organism>
<feature type="binding site" evidence="8">
    <location>
        <position position="167"/>
    </location>
    <ligand>
        <name>substrate</name>
    </ligand>
</feature>
<dbReference type="InterPro" id="IPR001478">
    <property type="entry name" value="PDZ"/>
</dbReference>
<evidence type="ECO:0000256" key="8">
    <source>
        <dbReference type="PIRSR" id="PIRSR611782-2"/>
    </source>
</evidence>
<dbReference type="Gene3D" id="2.30.42.10">
    <property type="match status" value="2"/>
</dbReference>
<name>A0A8T4H622_9SPHI</name>
<dbReference type="Proteomes" id="UP000679691">
    <property type="component" value="Unassembled WGS sequence"/>
</dbReference>
<evidence type="ECO:0000256" key="6">
    <source>
        <dbReference type="ARBA" id="ARBA00022825"/>
    </source>
</evidence>
<keyword evidence="5" id="KW-0378">Hydrolase</keyword>
<proteinExistence type="inferred from homology"/>
<keyword evidence="4" id="KW-0677">Repeat</keyword>
<dbReference type="EMBL" id="JAGKSB010000002">
    <property type="protein sequence ID" value="MBP3942502.1"/>
    <property type="molecule type" value="Genomic_DNA"/>
</dbReference>
<dbReference type="InterPro" id="IPR001940">
    <property type="entry name" value="Peptidase_S1C"/>
</dbReference>
<dbReference type="SUPFAM" id="SSF50494">
    <property type="entry name" value="Trypsin-like serine proteases"/>
    <property type="match status" value="1"/>
</dbReference>
<dbReference type="Gene3D" id="2.40.10.120">
    <property type="match status" value="1"/>
</dbReference>
<comment type="similarity">
    <text evidence="1">Belongs to the peptidase S1C family.</text>
</comment>
<evidence type="ECO:0000256" key="2">
    <source>
        <dbReference type="ARBA" id="ARBA00022670"/>
    </source>
</evidence>
<evidence type="ECO:0000256" key="1">
    <source>
        <dbReference type="ARBA" id="ARBA00010541"/>
    </source>
</evidence>
<feature type="active site" description="Charge relay system" evidence="7">
    <location>
        <position position="263"/>
    </location>
</feature>
<dbReference type="GO" id="GO:0004252">
    <property type="term" value="F:serine-type endopeptidase activity"/>
    <property type="evidence" value="ECO:0007669"/>
    <property type="project" value="InterPro"/>
</dbReference>
<accession>A0A8T4H622</accession>
<dbReference type="AlphaFoldDB" id="A0A8T4H622"/>
<dbReference type="Pfam" id="PF13180">
    <property type="entry name" value="PDZ_2"/>
    <property type="match status" value="1"/>
</dbReference>
<dbReference type="InterPro" id="IPR011782">
    <property type="entry name" value="Pept_S1C_Do"/>
</dbReference>
<dbReference type="Pfam" id="PF00595">
    <property type="entry name" value="PDZ"/>
    <property type="match status" value="1"/>
</dbReference>
<keyword evidence="3" id="KW-0732">Signal</keyword>
<dbReference type="PANTHER" id="PTHR22939">
    <property type="entry name" value="SERINE PROTEASE FAMILY S1C HTRA-RELATED"/>
    <property type="match status" value="1"/>
</dbReference>
<feature type="active site" description="Charge relay system" evidence="7">
    <location>
        <position position="167"/>
    </location>
</feature>
<dbReference type="SMART" id="SM00228">
    <property type="entry name" value="PDZ"/>
    <property type="match status" value="2"/>
</dbReference>
<evidence type="ECO:0000313" key="11">
    <source>
        <dbReference type="Proteomes" id="UP000679691"/>
    </source>
</evidence>
<comment type="caution">
    <text evidence="10">The sequence shown here is derived from an EMBL/GenBank/DDBJ whole genome shotgun (WGS) entry which is preliminary data.</text>
</comment>
<evidence type="ECO:0000256" key="3">
    <source>
        <dbReference type="ARBA" id="ARBA00022729"/>
    </source>
</evidence>
<dbReference type="GO" id="GO:0006508">
    <property type="term" value="P:proteolysis"/>
    <property type="evidence" value="ECO:0007669"/>
    <property type="project" value="UniProtKB-KW"/>
</dbReference>